<dbReference type="STRING" id="387005.A0A183HJ03"/>
<dbReference type="AlphaFoldDB" id="A0A183HJ03"/>
<proteinExistence type="predicted"/>
<protein>
    <submittedName>
        <fullName evidence="3">C2 domain-containing protein</fullName>
    </submittedName>
</protein>
<dbReference type="WBParaSite" id="OFLC_0000746401-mRNA-1">
    <property type="protein sequence ID" value="OFLC_0000746401-mRNA-1"/>
    <property type="gene ID" value="OFLC_0000746401"/>
</dbReference>
<accession>A0A183HJ03</accession>
<organism evidence="3">
    <name type="scientific">Onchocerca flexuosa</name>
    <dbReference type="NCBI Taxonomy" id="387005"/>
    <lineage>
        <taxon>Eukaryota</taxon>
        <taxon>Metazoa</taxon>
        <taxon>Ecdysozoa</taxon>
        <taxon>Nematoda</taxon>
        <taxon>Chromadorea</taxon>
        <taxon>Rhabditida</taxon>
        <taxon>Spirurina</taxon>
        <taxon>Spiruromorpha</taxon>
        <taxon>Filarioidea</taxon>
        <taxon>Onchocercidae</taxon>
        <taxon>Onchocerca</taxon>
    </lineage>
</organism>
<name>A0A183HJ03_9BILA</name>
<dbReference type="EMBL" id="UZAJ01007817">
    <property type="protein sequence ID" value="VDO51134.1"/>
    <property type="molecule type" value="Genomic_DNA"/>
</dbReference>
<sequence length="187" mass="21402">LDGEFCENKLSEDCISNVTSASFHSRIRRRLCAMTTECGKNMNIENEKTQESEEQKQKILYRRLASLSYKNKNLLHNFVCEVIHPDSFLLLRFIHSHAGGMVTSDIVFALWADYVESKKSRCKYQSRITNSIAPEAPAWEENTAVLNSSKYFSIFSPKIDSGIMDADPLLKPNEEYSQVQLLVVLEK</sequence>
<dbReference type="Proteomes" id="UP000267606">
    <property type="component" value="Unassembled WGS sequence"/>
</dbReference>
<evidence type="ECO:0000313" key="2">
    <source>
        <dbReference type="Proteomes" id="UP000267606"/>
    </source>
</evidence>
<evidence type="ECO:0000313" key="1">
    <source>
        <dbReference type="EMBL" id="VDO51134.1"/>
    </source>
</evidence>
<keyword evidence="2" id="KW-1185">Reference proteome</keyword>
<reference evidence="3" key="1">
    <citation type="submission" date="2016-06" db="UniProtKB">
        <authorList>
            <consortium name="WormBaseParasite"/>
        </authorList>
    </citation>
    <scope>IDENTIFICATION</scope>
</reference>
<gene>
    <name evidence="1" type="ORF">OFLC_LOCUS7464</name>
</gene>
<evidence type="ECO:0000313" key="3">
    <source>
        <dbReference type="WBParaSite" id="OFLC_0000746401-mRNA-1"/>
    </source>
</evidence>
<reference evidence="1 2" key="2">
    <citation type="submission" date="2018-11" db="EMBL/GenBank/DDBJ databases">
        <authorList>
            <consortium name="Pathogen Informatics"/>
        </authorList>
    </citation>
    <scope>NUCLEOTIDE SEQUENCE [LARGE SCALE GENOMIC DNA]</scope>
</reference>